<dbReference type="InterPro" id="IPR013324">
    <property type="entry name" value="RNA_pol_sigma_r3/r4-like"/>
</dbReference>
<organism evidence="2 3">
    <name type="scientific">Paenibacillus dendritiformis C454</name>
    <dbReference type="NCBI Taxonomy" id="1131935"/>
    <lineage>
        <taxon>Bacteria</taxon>
        <taxon>Bacillati</taxon>
        <taxon>Bacillota</taxon>
        <taxon>Bacilli</taxon>
        <taxon>Bacillales</taxon>
        <taxon>Paenibacillaceae</taxon>
        <taxon>Paenibacillus</taxon>
    </lineage>
</organism>
<comment type="caution">
    <text evidence="2">The sequence shown here is derived from an EMBL/GenBank/DDBJ whole genome shotgun (WGS) entry which is preliminary data.</text>
</comment>
<dbReference type="AlphaFoldDB" id="H3SNR2"/>
<keyword evidence="3" id="KW-1185">Reference proteome</keyword>
<proteinExistence type="predicted"/>
<dbReference type="Pfam" id="PF08281">
    <property type="entry name" value="Sigma70_r4_2"/>
    <property type="match status" value="1"/>
</dbReference>
<dbReference type="STRING" id="1131935.PDENDC454_26063"/>
<feature type="domain" description="RNA polymerase sigma factor 70 region 4 type 2" evidence="1">
    <location>
        <begin position="61"/>
        <end position="103"/>
    </location>
</feature>
<sequence>MSLYDFYKKELRRIAWRLQYRSKVTLTREGQLKLDIIKGSSFLDEADSKLFVTELINSLESPKARQILIKIYVENKSEKEIASEMNITQQGVNKWKRKSLKLLSQNSSLWS</sequence>
<name>H3SNR2_9BACL</name>
<dbReference type="InterPro" id="IPR013249">
    <property type="entry name" value="RNA_pol_sigma70_r4_t2"/>
</dbReference>
<dbReference type="Gene3D" id="1.10.10.10">
    <property type="entry name" value="Winged helix-like DNA-binding domain superfamily/Winged helix DNA-binding domain"/>
    <property type="match status" value="1"/>
</dbReference>
<dbReference type="InterPro" id="IPR036388">
    <property type="entry name" value="WH-like_DNA-bd_sf"/>
</dbReference>
<dbReference type="GO" id="GO:0006352">
    <property type="term" value="P:DNA-templated transcription initiation"/>
    <property type="evidence" value="ECO:0007669"/>
    <property type="project" value="InterPro"/>
</dbReference>
<protein>
    <recommendedName>
        <fullName evidence="1">RNA polymerase sigma factor 70 region 4 type 2 domain-containing protein</fullName>
    </recommendedName>
</protein>
<evidence type="ECO:0000313" key="2">
    <source>
        <dbReference type="EMBL" id="EHQ59288.1"/>
    </source>
</evidence>
<gene>
    <name evidence="2" type="ORF">PDENDC454_26063</name>
</gene>
<dbReference type="GO" id="GO:0003677">
    <property type="term" value="F:DNA binding"/>
    <property type="evidence" value="ECO:0007669"/>
    <property type="project" value="InterPro"/>
</dbReference>
<dbReference type="SUPFAM" id="SSF88659">
    <property type="entry name" value="Sigma3 and sigma4 domains of RNA polymerase sigma factors"/>
    <property type="match status" value="1"/>
</dbReference>
<evidence type="ECO:0000259" key="1">
    <source>
        <dbReference type="Pfam" id="PF08281"/>
    </source>
</evidence>
<evidence type="ECO:0000313" key="3">
    <source>
        <dbReference type="Proteomes" id="UP000003900"/>
    </source>
</evidence>
<accession>H3SNR2</accession>
<dbReference type="Proteomes" id="UP000003900">
    <property type="component" value="Unassembled WGS sequence"/>
</dbReference>
<dbReference type="RefSeq" id="WP_006679687.1">
    <property type="nucleotide sequence ID" value="NZ_AHKH01000148.1"/>
</dbReference>
<reference evidence="2 3" key="1">
    <citation type="journal article" date="2012" name="J. Bacteriol.">
        <title>Genome Sequence of the Pattern-Forming Social Bacterium Paenibacillus dendritiformis C454 Chiral Morphotype.</title>
        <authorList>
            <person name="Sirota-Madi A."/>
            <person name="Olender T."/>
            <person name="Helman Y."/>
            <person name="Brainis I."/>
            <person name="Finkelshtein A."/>
            <person name="Roth D."/>
            <person name="Hagai E."/>
            <person name="Leshkowitz D."/>
            <person name="Brodsky L."/>
            <person name="Galatenko V."/>
            <person name="Nikolaev V."/>
            <person name="Gutnick D.L."/>
            <person name="Lancet D."/>
            <person name="Ben-Jacob E."/>
        </authorList>
    </citation>
    <scope>NUCLEOTIDE SEQUENCE [LARGE SCALE GENOMIC DNA]</scope>
    <source>
        <strain evidence="2 3">C454</strain>
    </source>
</reference>
<dbReference type="EMBL" id="AHKH01000148">
    <property type="protein sequence ID" value="EHQ59288.1"/>
    <property type="molecule type" value="Genomic_DNA"/>
</dbReference>
<dbReference type="GO" id="GO:0016987">
    <property type="term" value="F:sigma factor activity"/>
    <property type="evidence" value="ECO:0007669"/>
    <property type="project" value="InterPro"/>
</dbReference>